<organism evidence="1 2">
    <name type="scientific">Arthrobacter jinronghuae</name>
    <dbReference type="NCBI Taxonomy" id="2964609"/>
    <lineage>
        <taxon>Bacteria</taxon>
        <taxon>Bacillati</taxon>
        <taxon>Actinomycetota</taxon>
        <taxon>Actinomycetes</taxon>
        <taxon>Micrococcales</taxon>
        <taxon>Micrococcaceae</taxon>
        <taxon>Arthrobacter</taxon>
    </lineage>
</organism>
<dbReference type="RefSeq" id="WP_255866608.1">
    <property type="nucleotide sequence ID" value="NZ_CP104263.1"/>
</dbReference>
<name>A0ABT1NVB6_9MICC</name>
<accession>A0ABT1NVB6</accession>
<dbReference type="EMBL" id="JANFLP010000020">
    <property type="protein sequence ID" value="MCQ1951600.1"/>
    <property type="molecule type" value="Genomic_DNA"/>
</dbReference>
<keyword evidence="2" id="KW-1185">Reference proteome</keyword>
<dbReference type="Proteomes" id="UP001206924">
    <property type="component" value="Unassembled WGS sequence"/>
</dbReference>
<comment type="caution">
    <text evidence="1">The sequence shown here is derived from an EMBL/GenBank/DDBJ whole genome shotgun (WGS) entry which is preliminary data.</text>
</comment>
<proteinExistence type="predicted"/>
<sequence length="117" mass="12898">MTNDSKTTDECYELAGTLNDAVEVFYEPFDGHESTRIAAKILAAGYRKPRTITTAEELDGEMLLKSASYSDPYYLPSSGAPLKNVVTGVRFSLDELNDHGQFLPATVLYEPEAEATR</sequence>
<protein>
    <submittedName>
        <fullName evidence="1">Uncharacterized protein</fullName>
    </submittedName>
</protein>
<reference evidence="1 2" key="1">
    <citation type="submission" date="2022-07" db="EMBL/GenBank/DDBJ databases">
        <title>Novel species in genus Arthrobacter.</title>
        <authorList>
            <person name="Liu Y."/>
        </authorList>
    </citation>
    <scope>NUCLEOTIDE SEQUENCE [LARGE SCALE GENOMIC DNA]</scope>
    <source>
        <strain evidence="2">zg-Y859</strain>
    </source>
</reference>
<evidence type="ECO:0000313" key="2">
    <source>
        <dbReference type="Proteomes" id="UP001206924"/>
    </source>
</evidence>
<evidence type="ECO:0000313" key="1">
    <source>
        <dbReference type="EMBL" id="MCQ1951600.1"/>
    </source>
</evidence>
<gene>
    <name evidence="1" type="ORF">NNX28_16910</name>
</gene>